<proteinExistence type="predicted"/>
<dbReference type="InterPro" id="IPR051719">
    <property type="entry name" value="CASTOR_mTORC1"/>
</dbReference>
<evidence type="ECO:0000313" key="2">
    <source>
        <dbReference type="EMBL" id="MBM6737233.1"/>
    </source>
</evidence>
<dbReference type="InterPro" id="IPR045865">
    <property type="entry name" value="ACT-like_dom_sf"/>
</dbReference>
<dbReference type="SUPFAM" id="SSF55021">
    <property type="entry name" value="ACT-like"/>
    <property type="match status" value="2"/>
</dbReference>
<reference evidence="2 3" key="1">
    <citation type="journal article" date="2021" name="Sci. Rep.">
        <title>The distribution of antibiotic resistance genes in chicken gut microbiota commensals.</title>
        <authorList>
            <person name="Juricova H."/>
            <person name="Matiasovicova J."/>
            <person name="Kubasova T."/>
            <person name="Cejkova D."/>
            <person name="Rychlik I."/>
        </authorList>
    </citation>
    <scope>NUCLEOTIDE SEQUENCE [LARGE SCALE GENOMIC DNA]</scope>
    <source>
        <strain evidence="2 3">An773</strain>
    </source>
</reference>
<dbReference type="EMBL" id="JACLYY010000003">
    <property type="protein sequence ID" value="MBM6737233.1"/>
    <property type="molecule type" value="Genomic_DNA"/>
</dbReference>
<feature type="domain" description="CASTOR ACT" evidence="1">
    <location>
        <begin position="53"/>
        <end position="115"/>
    </location>
</feature>
<dbReference type="PANTHER" id="PTHR31131">
    <property type="entry name" value="CHROMOSOME 1, WHOLE GENOME SHOTGUN SEQUENCE"/>
    <property type="match status" value="1"/>
</dbReference>
<comment type="caution">
    <text evidence="2">The sequence shown here is derived from an EMBL/GenBank/DDBJ whole genome shotgun (WGS) entry which is preliminary data.</text>
</comment>
<dbReference type="Proteomes" id="UP000716906">
    <property type="component" value="Unassembled WGS sequence"/>
</dbReference>
<name>A0ABS2E6I0_9FIRM</name>
<protein>
    <submittedName>
        <fullName evidence="2">ACT domain-containing protein</fullName>
    </submittedName>
</protein>
<dbReference type="PIRSF" id="PIRSF008459">
    <property type="entry name" value="UCP008459"/>
    <property type="match status" value="1"/>
</dbReference>
<evidence type="ECO:0000313" key="3">
    <source>
        <dbReference type="Proteomes" id="UP000716906"/>
    </source>
</evidence>
<dbReference type="PANTHER" id="PTHR31131:SF6">
    <property type="entry name" value="CASTOR ACT DOMAIN-CONTAINING PROTEIN"/>
    <property type="match status" value="1"/>
</dbReference>
<sequence length="122" mass="13802">MEIEVINEEFTVCKVKDFSEVDLTDTYCFVGKTDEECSLVCATEKTPESTIEREDGWRAFRLKGVLDFSLTGILAKIADLLAHREISIFAVSTYNTDYVLIKKEQFGRALSVLKEDGYSIAE</sequence>
<gene>
    <name evidence="2" type="ORF">H7U36_03815</name>
</gene>
<dbReference type="Gene3D" id="3.30.2130.10">
    <property type="entry name" value="VC0802-like"/>
    <property type="match status" value="1"/>
</dbReference>
<keyword evidence="3" id="KW-1185">Reference proteome</keyword>
<dbReference type="InterPro" id="IPR016540">
    <property type="entry name" value="UCP008459"/>
</dbReference>
<dbReference type="Pfam" id="PF13840">
    <property type="entry name" value="ACT_7"/>
    <property type="match status" value="1"/>
</dbReference>
<dbReference type="InterPro" id="IPR027795">
    <property type="entry name" value="CASTOR_ACT_dom"/>
</dbReference>
<evidence type="ECO:0000259" key="1">
    <source>
        <dbReference type="Pfam" id="PF13840"/>
    </source>
</evidence>
<accession>A0ABS2E6I0</accession>
<organism evidence="2 3">
    <name type="scientific">Faecalicatena fissicatena</name>
    <dbReference type="NCBI Taxonomy" id="290055"/>
    <lineage>
        <taxon>Bacteria</taxon>
        <taxon>Bacillati</taxon>
        <taxon>Bacillota</taxon>
        <taxon>Clostridia</taxon>
        <taxon>Lachnospirales</taxon>
        <taxon>Lachnospiraceae</taxon>
        <taxon>Faecalicatena</taxon>
    </lineage>
</organism>
<dbReference type="RefSeq" id="WP_191493175.1">
    <property type="nucleotide sequence ID" value="NZ_JACLYY010000003.1"/>
</dbReference>